<proteinExistence type="predicted"/>
<dbReference type="Proteomes" id="UP000621540">
    <property type="component" value="Unassembled WGS sequence"/>
</dbReference>
<evidence type="ECO:0000313" key="1">
    <source>
        <dbReference type="EMBL" id="MBC5752500.1"/>
    </source>
</evidence>
<comment type="caution">
    <text evidence="1">The sequence shown here is derived from an EMBL/GenBank/DDBJ whole genome shotgun (WGS) entry which is preliminary data.</text>
</comment>
<sequence>MKFDKACLTYFLEHQNQLFPEEVAETMEEADAFLEDCMAVVCKNKNEVKKYFEESGADIAGMSQDEILSAQEVFAIGDGRYLIIEA</sequence>
<dbReference type="EMBL" id="JACOQH010000001">
    <property type="protein sequence ID" value="MBC5752500.1"/>
    <property type="molecule type" value="Genomic_DNA"/>
</dbReference>
<name>A0ABR7I6I4_9FIRM</name>
<organism evidence="1 2">
    <name type="scientific">Roseburia yibonii</name>
    <dbReference type="NCBI Taxonomy" id="2763063"/>
    <lineage>
        <taxon>Bacteria</taxon>
        <taxon>Bacillati</taxon>
        <taxon>Bacillota</taxon>
        <taxon>Clostridia</taxon>
        <taxon>Lachnospirales</taxon>
        <taxon>Lachnospiraceae</taxon>
        <taxon>Roseburia</taxon>
    </lineage>
</organism>
<dbReference type="RefSeq" id="WP_186981341.1">
    <property type="nucleotide sequence ID" value="NZ_JACOQH010000001.1"/>
</dbReference>
<evidence type="ECO:0000313" key="2">
    <source>
        <dbReference type="Proteomes" id="UP000621540"/>
    </source>
</evidence>
<reference evidence="1 2" key="1">
    <citation type="submission" date="2020-08" db="EMBL/GenBank/DDBJ databases">
        <title>Genome public.</title>
        <authorList>
            <person name="Liu C."/>
            <person name="Sun Q."/>
        </authorList>
    </citation>
    <scope>NUCLEOTIDE SEQUENCE [LARGE SCALE GENOMIC DNA]</scope>
    <source>
        <strain evidence="1 2">BX0805</strain>
    </source>
</reference>
<gene>
    <name evidence="1" type="ORF">H8Z76_00415</name>
</gene>
<accession>A0ABR7I6I4</accession>
<protein>
    <submittedName>
        <fullName evidence="1">Glyoxalase</fullName>
    </submittedName>
</protein>
<keyword evidence="2" id="KW-1185">Reference proteome</keyword>